<dbReference type="OrthoDB" id="1928482at2759"/>
<name>A0A6A2ZFT2_HIBSY</name>
<reference evidence="2" key="1">
    <citation type="submission" date="2019-09" db="EMBL/GenBank/DDBJ databases">
        <title>Draft genome information of white flower Hibiscus syriacus.</title>
        <authorList>
            <person name="Kim Y.-M."/>
        </authorList>
    </citation>
    <scope>NUCLEOTIDE SEQUENCE [LARGE SCALE GENOMIC DNA]</scope>
    <source>
        <strain evidence="2">YM2019G1</strain>
    </source>
</reference>
<keyword evidence="3" id="KW-1185">Reference proteome</keyword>
<evidence type="ECO:0000256" key="1">
    <source>
        <dbReference type="SAM" id="MobiDB-lite"/>
    </source>
</evidence>
<gene>
    <name evidence="2" type="ORF">F3Y22_tig00110931pilonHSYRG00122</name>
</gene>
<evidence type="ECO:0000313" key="2">
    <source>
        <dbReference type="EMBL" id="KAE8689805.1"/>
    </source>
</evidence>
<feature type="compositionally biased region" description="Basic and acidic residues" evidence="1">
    <location>
        <begin position="44"/>
        <end position="66"/>
    </location>
</feature>
<feature type="region of interest" description="Disordered" evidence="1">
    <location>
        <begin position="41"/>
        <end position="69"/>
    </location>
</feature>
<dbReference type="AlphaFoldDB" id="A0A6A2ZFT2"/>
<dbReference type="Proteomes" id="UP000436088">
    <property type="component" value="Unassembled WGS sequence"/>
</dbReference>
<comment type="caution">
    <text evidence="2">The sequence shown here is derived from an EMBL/GenBank/DDBJ whole genome shotgun (WGS) entry which is preliminary data.</text>
</comment>
<organism evidence="2 3">
    <name type="scientific">Hibiscus syriacus</name>
    <name type="common">Rose of Sharon</name>
    <dbReference type="NCBI Taxonomy" id="106335"/>
    <lineage>
        <taxon>Eukaryota</taxon>
        <taxon>Viridiplantae</taxon>
        <taxon>Streptophyta</taxon>
        <taxon>Embryophyta</taxon>
        <taxon>Tracheophyta</taxon>
        <taxon>Spermatophyta</taxon>
        <taxon>Magnoliopsida</taxon>
        <taxon>eudicotyledons</taxon>
        <taxon>Gunneridae</taxon>
        <taxon>Pentapetalae</taxon>
        <taxon>rosids</taxon>
        <taxon>malvids</taxon>
        <taxon>Malvales</taxon>
        <taxon>Malvaceae</taxon>
        <taxon>Malvoideae</taxon>
        <taxon>Hibiscus</taxon>
    </lineage>
</organism>
<sequence length="125" mass="14442">MGSHCNLHYDITMSKRTRKPLNLQETKWDISPLKGIAHIFDQSSPRKGDHQGSDRKSLKQLIKGDENEMMSTSLEEKQLQLVKKHRHDDGLKLKGIMSRYAKVLCHFVKIKPVGSRKKPLLRIPM</sequence>
<evidence type="ECO:0000313" key="3">
    <source>
        <dbReference type="Proteomes" id="UP000436088"/>
    </source>
</evidence>
<accession>A0A6A2ZFT2</accession>
<dbReference type="EMBL" id="VEPZ02001167">
    <property type="protein sequence ID" value="KAE8689805.1"/>
    <property type="molecule type" value="Genomic_DNA"/>
</dbReference>
<protein>
    <submittedName>
        <fullName evidence="2">Uncharacterized protein</fullName>
    </submittedName>
</protein>
<proteinExistence type="predicted"/>